<gene>
    <name evidence="2" type="ORF">TSOC_001314</name>
</gene>
<evidence type="ECO:0000313" key="3">
    <source>
        <dbReference type="Proteomes" id="UP000236333"/>
    </source>
</evidence>
<dbReference type="EMBL" id="PGGS01000021">
    <property type="protein sequence ID" value="PNH11828.1"/>
    <property type="molecule type" value="Genomic_DNA"/>
</dbReference>
<evidence type="ECO:0000256" key="1">
    <source>
        <dbReference type="SAM" id="MobiDB-lite"/>
    </source>
</evidence>
<feature type="region of interest" description="Disordered" evidence="1">
    <location>
        <begin position="1"/>
        <end position="62"/>
    </location>
</feature>
<dbReference type="GO" id="GO:0016020">
    <property type="term" value="C:membrane"/>
    <property type="evidence" value="ECO:0007669"/>
    <property type="project" value="TreeGrafter"/>
</dbReference>
<reference evidence="2 3" key="1">
    <citation type="journal article" date="2017" name="Mol. Biol. Evol.">
        <title>The 4-celled Tetrabaena socialis nuclear genome reveals the essential components for genetic control of cell number at the origin of multicellularity in the volvocine lineage.</title>
        <authorList>
            <person name="Featherston J."/>
            <person name="Arakaki Y."/>
            <person name="Hanschen E.R."/>
            <person name="Ferris P.J."/>
            <person name="Michod R.E."/>
            <person name="Olson B.J.S.C."/>
            <person name="Nozaki H."/>
            <person name="Durand P.M."/>
        </authorList>
    </citation>
    <scope>NUCLEOTIDE SEQUENCE [LARGE SCALE GENOMIC DNA]</scope>
    <source>
        <strain evidence="2 3">NIES-571</strain>
    </source>
</reference>
<dbReference type="OrthoDB" id="548461at2759"/>
<dbReference type="SUPFAM" id="SSF48403">
    <property type="entry name" value="Ankyrin repeat"/>
    <property type="match status" value="1"/>
</dbReference>
<protein>
    <recommendedName>
        <fullName evidence="4">Ankyrin repeat domain-containing protein</fullName>
    </recommendedName>
</protein>
<dbReference type="Proteomes" id="UP000236333">
    <property type="component" value="Unassembled WGS sequence"/>
</dbReference>
<keyword evidence="3" id="KW-1185">Reference proteome</keyword>
<dbReference type="GO" id="GO:0005783">
    <property type="term" value="C:endoplasmic reticulum"/>
    <property type="evidence" value="ECO:0007669"/>
    <property type="project" value="TreeGrafter"/>
</dbReference>
<name>A0A2J8AH26_9CHLO</name>
<evidence type="ECO:0008006" key="4">
    <source>
        <dbReference type="Google" id="ProtNLM"/>
    </source>
</evidence>
<evidence type="ECO:0000313" key="2">
    <source>
        <dbReference type="EMBL" id="PNH11828.1"/>
    </source>
</evidence>
<dbReference type="AlphaFoldDB" id="A0A2J8AH26"/>
<dbReference type="Gene3D" id="1.25.40.20">
    <property type="entry name" value="Ankyrin repeat-containing domain"/>
    <property type="match status" value="2"/>
</dbReference>
<dbReference type="GO" id="GO:0046513">
    <property type="term" value="P:ceramide biosynthetic process"/>
    <property type="evidence" value="ECO:0007669"/>
    <property type="project" value="TreeGrafter"/>
</dbReference>
<dbReference type="GO" id="GO:0004620">
    <property type="term" value="F:phospholipase activity"/>
    <property type="evidence" value="ECO:0007669"/>
    <property type="project" value="TreeGrafter"/>
</dbReference>
<proteinExistence type="predicted"/>
<dbReference type="InterPro" id="IPR036770">
    <property type="entry name" value="Ankyrin_rpt-contain_sf"/>
</dbReference>
<dbReference type="GO" id="GO:0030149">
    <property type="term" value="P:sphingolipid catabolic process"/>
    <property type="evidence" value="ECO:0007669"/>
    <property type="project" value="TreeGrafter"/>
</dbReference>
<dbReference type="PANTHER" id="PTHR12393:SF6">
    <property type="entry name" value="SPHINGOMYELIN PHOSPHODIESTERASE 2"/>
    <property type="match status" value="1"/>
</dbReference>
<comment type="caution">
    <text evidence="2">The sequence shown here is derived from an EMBL/GenBank/DDBJ whole genome shotgun (WGS) entry which is preliminary data.</text>
</comment>
<dbReference type="GO" id="GO:0071944">
    <property type="term" value="C:cell periphery"/>
    <property type="evidence" value="ECO:0007669"/>
    <property type="project" value="TreeGrafter"/>
</dbReference>
<accession>A0A2J8AH26</accession>
<dbReference type="PANTHER" id="PTHR12393">
    <property type="entry name" value="SPHINGOMYELIN PHOSPHODIESTERASE RELATED"/>
    <property type="match status" value="1"/>
</dbReference>
<sequence>MATRERPLPPANAAYTTVASTAGPWSPAAPLTESMGSREARSASPTSPPLQQLQPTTRPDPSRFWLPEIVQRFAASPSPNEVACALRLVNKATAVQFRGLQHTTVRLSQPVPHHAFVRRWASPDAMRTLARQQRIELSCLTARSGSVANLEVLLARDDLGVDAYEFQDALLNSAVEAGQLGVCAWLRQRGWHLGTRLVHAAACGGQQAVYEWLLANGCSDKNEMQAAAQAAKGGHVHMMDWLLLGATTPRETPLHESAALLCAVAAGCDLPTLQRLHHAYLDSRGGELPDRWRQGVVSAAAESPTADWRAKVEWLEAQGYPRAAWLDPTALDMPDVPRLHMEALQYVLGQGVVSCADARLMVRAAQGGHVAIMEVLHARGVPASRDATHSAAGGGHVPAMAWLVERLGADAALAAGVERLGADAALAAGVFTRAAAVGSMALMVWLQELGCPWDEYTFAAAAKCGSEEQLEWLAERGCPMGDDVVRTLCWLLDQGCPVDWDQAEATAEGQDTEGLLEWLQRQRQQRA</sequence>
<organism evidence="2 3">
    <name type="scientific">Tetrabaena socialis</name>
    <dbReference type="NCBI Taxonomy" id="47790"/>
    <lineage>
        <taxon>Eukaryota</taxon>
        <taxon>Viridiplantae</taxon>
        <taxon>Chlorophyta</taxon>
        <taxon>core chlorophytes</taxon>
        <taxon>Chlorophyceae</taxon>
        <taxon>CS clade</taxon>
        <taxon>Chlamydomonadales</taxon>
        <taxon>Tetrabaenaceae</taxon>
        <taxon>Tetrabaena</taxon>
    </lineage>
</organism>